<dbReference type="Proteomes" id="UP001564760">
    <property type="component" value="Unassembled WGS sequence"/>
</dbReference>
<dbReference type="InterPro" id="IPR009051">
    <property type="entry name" value="Helical_ferredxn"/>
</dbReference>
<dbReference type="Pfam" id="PF14691">
    <property type="entry name" value="Fer4_20"/>
    <property type="match status" value="1"/>
</dbReference>
<keyword evidence="7" id="KW-1185">Reference proteome</keyword>
<feature type="region of interest" description="Disordered" evidence="4">
    <location>
        <begin position="541"/>
        <end position="564"/>
    </location>
</feature>
<reference evidence="6 7" key="1">
    <citation type="submission" date="2024-08" db="EMBL/GenBank/DDBJ databases">
        <title>Mycobacterium servetensis sp. nov., a novel rapid-growing mycobacterial species recovered from a human patient in Zaragoza, Spain.</title>
        <authorList>
            <person name="Tristancho-Baro A.I."/>
            <person name="Buenestado-Serrano S."/>
            <person name="Garcia De Viedma D."/>
            <person name="Milagro-Beamonte A."/>
            <person name="Burillo N."/>
            <person name="Sanz S."/>
            <person name="Lopez-Calleja A.I."/>
            <person name="Penas-Utrilla D."/>
            <person name="Guardingo M."/>
            <person name="Garcia M.J."/>
            <person name="Vinuelas-Bayon J."/>
        </authorList>
    </citation>
    <scope>NUCLEOTIDE SEQUENCE [LARGE SCALE GENOMIC DNA]</scope>
    <source>
        <strain evidence="7">HUMS_12744610</strain>
    </source>
</reference>
<gene>
    <name evidence="6" type="ORF">AB8998_19235</name>
</gene>
<dbReference type="PROSITE" id="PS00198">
    <property type="entry name" value="4FE4S_FER_1"/>
    <property type="match status" value="1"/>
</dbReference>
<name>A0ABV4C359_9MYCO</name>
<dbReference type="InterPro" id="IPR028261">
    <property type="entry name" value="DPD_II"/>
</dbReference>
<dbReference type="InterPro" id="IPR017896">
    <property type="entry name" value="4Fe4S_Fe-S-bd"/>
</dbReference>
<keyword evidence="2" id="KW-0408">Iron</keyword>
<feature type="domain" description="4Fe-4S ferredoxin-type" evidence="5">
    <location>
        <begin position="480"/>
        <end position="510"/>
    </location>
</feature>
<organism evidence="6 7">
    <name type="scientific">Mycobacterium servetii</name>
    <dbReference type="NCBI Taxonomy" id="3237418"/>
    <lineage>
        <taxon>Bacteria</taxon>
        <taxon>Bacillati</taxon>
        <taxon>Actinomycetota</taxon>
        <taxon>Actinomycetes</taxon>
        <taxon>Mycobacteriales</taxon>
        <taxon>Mycobacteriaceae</taxon>
        <taxon>Mycobacterium</taxon>
    </lineage>
</organism>
<evidence type="ECO:0000256" key="1">
    <source>
        <dbReference type="ARBA" id="ARBA00022723"/>
    </source>
</evidence>
<dbReference type="EMBL" id="JBGEDP010000001">
    <property type="protein sequence ID" value="MEY8016973.1"/>
    <property type="molecule type" value="Genomic_DNA"/>
</dbReference>
<evidence type="ECO:0000256" key="2">
    <source>
        <dbReference type="ARBA" id="ARBA00023004"/>
    </source>
</evidence>
<dbReference type="Gene3D" id="3.50.50.60">
    <property type="entry name" value="FAD/NAD(P)-binding domain"/>
    <property type="match status" value="2"/>
</dbReference>
<dbReference type="RefSeq" id="WP_369739318.1">
    <property type="nucleotide sequence ID" value="NZ_JBGEDP010000001.1"/>
</dbReference>
<dbReference type="SUPFAM" id="SSF46548">
    <property type="entry name" value="alpha-helical ferredoxin"/>
    <property type="match status" value="2"/>
</dbReference>
<dbReference type="InterPro" id="IPR036188">
    <property type="entry name" value="FAD/NAD-bd_sf"/>
</dbReference>
<proteinExistence type="predicted"/>
<feature type="domain" description="4Fe-4S ferredoxin-type" evidence="5">
    <location>
        <begin position="511"/>
        <end position="540"/>
    </location>
</feature>
<comment type="caution">
    <text evidence="6">The sequence shown here is derived from an EMBL/GenBank/DDBJ whole genome shotgun (WGS) entry which is preliminary data.</text>
</comment>
<keyword evidence="3" id="KW-0411">Iron-sulfur</keyword>
<dbReference type="InterPro" id="IPR023753">
    <property type="entry name" value="FAD/NAD-binding_dom"/>
</dbReference>
<dbReference type="PANTHER" id="PTHR42783:SF3">
    <property type="entry name" value="GLUTAMATE SYNTHASE [NADPH] SMALL CHAIN-RELATED"/>
    <property type="match status" value="1"/>
</dbReference>
<evidence type="ECO:0000256" key="3">
    <source>
        <dbReference type="ARBA" id="ARBA00023014"/>
    </source>
</evidence>
<dbReference type="PANTHER" id="PTHR42783">
    <property type="entry name" value="GLUTAMATE SYNTHASE [NADPH] SMALL CHAIN"/>
    <property type="match status" value="1"/>
</dbReference>
<accession>A0ABV4C359</accession>
<dbReference type="PRINTS" id="PR00368">
    <property type="entry name" value="FADPNR"/>
</dbReference>
<dbReference type="SUPFAM" id="SSF51971">
    <property type="entry name" value="Nucleotide-binding domain"/>
    <property type="match status" value="2"/>
</dbReference>
<dbReference type="NCBIfam" id="NF009410">
    <property type="entry name" value="PRK12771.1"/>
    <property type="match status" value="1"/>
</dbReference>
<sequence>MSLNLPDMTQVLRETTRRGVGSHRWQRPLYVDLLPPCNHACPAGENIQAWLAHAHDGEYEKAWRALVEDNPLPSTHGRACYHPCESGCNRASLDTSVAIHAVERFLGDLAADEAWRVPVAAPSGKSVLVVGAGPGGLACAYHLARMGHRVEIRDAAEEPGGMMTCGIPAYRLPREPLRQEVARITAMPGITLTCGHRVEDVAGEMRTGGFDAVFVAVGAQEANHLDIPAMDGKKLTDAVALLGEAKKGRQPRLGRAVAVIGGGDVAMDAARTARRLGARDAVLVYRRDESHLAASPGEAREAFAEGVKIKWLSTVEQFGAAGILIEKVAMNPDGSLTPTGETERIAADSVVLAIGQHSDLSLLRGAAGVRINPDNVVQVDEVLMTGHPGVFAGGDCIGGPRTMTAAVGHGKLAARAMDAWMRGETYRHPPSHPLVTFDMLHLLDYLDAPRSQQPEVPPAQRGGFGEIVAGLDETQARYEAQRCLSCGNCFECDNCYAACPEQAITRLGPGRGYSVELDLCTGCATCFEQCPCHAIEMVPEPPGQPAPSGRHREALTPSSFKVRR</sequence>
<dbReference type="InterPro" id="IPR017900">
    <property type="entry name" value="4Fe4S_Fe_S_CS"/>
</dbReference>
<dbReference type="Gene3D" id="1.10.1060.10">
    <property type="entry name" value="Alpha-helical ferredoxin"/>
    <property type="match status" value="1"/>
</dbReference>
<evidence type="ECO:0000313" key="6">
    <source>
        <dbReference type="EMBL" id="MEY8016973.1"/>
    </source>
</evidence>
<dbReference type="PROSITE" id="PS51379">
    <property type="entry name" value="4FE4S_FER_2"/>
    <property type="match status" value="2"/>
</dbReference>
<evidence type="ECO:0000259" key="5">
    <source>
        <dbReference type="PROSITE" id="PS51379"/>
    </source>
</evidence>
<dbReference type="Pfam" id="PF07992">
    <property type="entry name" value="Pyr_redox_2"/>
    <property type="match status" value="1"/>
</dbReference>
<keyword evidence="1" id="KW-0479">Metal-binding</keyword>
<dbReference type="PRINTS" id="PR00469">
    <property type="entry name" value="PNDRDTASEII"/>
</dbReference>
<evidence type="ECO:0000256" key="4">
    <source>
        <dbReference type="SAM" id="MobiDB-lite"/>
    </source>
</evidence>
<protein>
    <submittedName>
        <fullName evidence="6">NAD(P)-binding protein</fullName>
    </submittedName>
</protein>
<dbReference type="Gene3D" id="3.30.70.20">
    <property type="match status" value="1"/>
</dbReference>
<evidence type="ECO:0000313" key="7">
    <source>
        <dbReference type="Proteomes" id="UP001564760"/>
    </source>
</evidence>